<proteinExistence type="predicted"/>
<organism evidence="1 2">
    <name type="scientific">Amblyomma americanum</name>
    <name type="common">Lone star tick</name>
    <dbReference type="NCBI Taxonomy" id="6943"/>
    <lineage>
        <taxon>Eukaryota</taxon>
        <taxon>Metazoa</taxon>
        <taxon>Ecdysozoa</taxon>
        <taxon>Arthropoda</taxon>
        <taxon>Chelicerata</taxon>
        <taxon>Arachnida</taxon>
        <taxon>Acari</taxon>
        <taxon>Parasitiformes</taxon>
        <taxon>Ixodida</taxon>
        <taxon>Ixodoidea</taxon>
        <taxon>Ixodidae</taxon>
        <taxon>Amblyomminae</taxon>
        <taxon>Amblyomma</taxon>
    </lineage>
</organism>
<dbReference type="InterPro" id="IPR027417">
    <property type="entry name" value="P-loop_NTPase"/>
</dbReference>
<dbReference type="Gene3D" id="3.40.50.300">
    <property type="entry name" value="P-loop containing nucleotide triphosphate hydrolases"/>
    <property type="match status" value="1"/>
</dbReference>
<gene>
    <name evidence="1" type="ORF">V5799_021519</name>
</gene>
<accession>A0AAQ4FN25</accession>
<comment type="caution">
    <text evidence="1">The sequence shown here is derived from an EMBL/GenBank/DDBJ whole genome shotgun (WGS) entry which is preliminary data.</text>
</comment>
<protein>
    <submittedName>
        <fullName evidence="1">Uncharacterized protein</fullName>
    </submittedName>
</protein>
<dbReference type="AlphaFoldDB" id="A0AAQ4FN25"/>
<dbReference type="Proteomes" id="UP001321473">
    <property type="component" value="Unassembled WGS sequence"/>
</dbReference>
<name>A0AAQ4FN25_AMBAM</name>
<evidence type="ECO:0000313" key="1">
    <source>
        <dbReference type="EMBL" id="KAK8788707.1"/>
    </source>
</evidence>
<keyword evidence="2" id="KW-1185">Reference proteome</keyword>
<evidence type="ECO:0000313" key="2">
    <source>
        <dbReference type="Proteomes" id="UP001321473"/>
    </source>
</evidence>
<dbReference type="EMBL" id="JARKHS020000547">
    <property type="protein sequence ID" value="KAK8788707.1"/>
    <property type="molecule type" value="Genomic_DNA"/>
</dbReference>
<sequence length="115" mass="12954">MVVRTTARREQRGERNHAGTTEQCLVSLSRAIIEAWSSVYILRGKLVHGGDFPHLLVYGPSGAGKKTRIMCVLRELYGAGVERLRIEHQNFVTPSKKKIEIVTVASNYHIEVNPR</sequence>
<reference evidence="1 2" key="1">
    <citation type="journal article" date="2023" name="Arcadia Sci">
        <title>De novo assembly of a long-read Amblyomma americanum tick genome.</title>
        <authorList>
            <person name="Chou S."/>
            <person name="Poskanzer K.E."/>
            <person name="Rollins M."/>
            <person name="Thuy-Boun P.S."/>
        </authorList>
    </citation>
    <scope>NUCLEOTIDE SEQUENCE [LARGE SCALE GENOMIC DNA]</scope>
    <source>
        <strain evidence="1">F_SG_1</strain>
        <tissue evidence="1">Salivary glands</tissue>
    </source>
</reference>
<dbReference type="SUPFAM" id="SSF52540">
    <property type="entry name" value="P-loop containing nucleoside triphosphate hydrolases"/>
    <property type="match status" value="1"/>
</dbReference>